<name>A0ABT5U097_9MICO</name>
<organism evidence="3 4">
    <name type="scientific">Georgenia halotolerans</name>
    <dbReference type="NCBI Taxonomy" id="3028317"/>
    <lineage>
        <taxon>Bacteria</taxon>
        <taxon>Bacillati</taxon>
        <taxon>Actinomycetota</taxon>
        <taxon>Actinomycetes</taxon>
        <taxon>Micrococcales</taxon>
        <taxon>Bogoriellaceae</taxon>
        <taxon>Georgenia</taxon>
    </lineage>
</organism>
<sequence length="276" mass="30416">MTRLHELRRGHLRFDVHDDGPPNGPAVVLLHGFPQDGTSWDRVLPLLHAGGLRTLVLDQRGYSPGARPRSRAAYRLDHLTADVLALLDAAGLPDAHLVGHDWGGGVVWSAAATAPDRVRSATIVSTPHPRAIRAAMLRSDQARRSSYGLFFQLPLLPEAVLRRRLPHALQRTGLPSHDALRYTDRARQPGALRAKLNWYRAIPLSRTPVTDVRVPTTLVWGKDDAFLGRHAAEATREHVHAPYRFVEVDGGHWLPETHPGAVAEAVLERVDDPAAT</sequence>
<accession>A0ABT5U097</accession>
<dbReference type="Proteomes" id="UP001165561">
    <property type="component" value="Unassembled WGS sequence"/>
</dbReference>
<dbReference type="InterPro" id="IPR000073">
    <property type="entry name" value="AB_hydrolase_1"/>
</dbReference>
<dbReference type="PANTHER" id="PTHR43329">
    <property type="entry name" value="EPOXIDE HYDROLASE"/>
    <property type="match status" value="1"/>
</dbReference>
<dbReference type="Gene3D" id="3.40.50.1820">
    <property type="entry name" value="alpha/beta hydrolase"/>
    <property type="match status" value="1"/>
</dbReference>
<keyword evidence="4" id="KW-1185">Reference proteome</keyword>
<dbReference type="Pfam" id="PF00561">
    <property type="entry name" value="Abhydrolase_1"/>
    <property type="match status" value="1"/>
</dbReference>
<dbReference type="PRINTS" id="PR00412">
    <property type="entry name" value="EPOXHYDRLASE"/>
</dbReference>
<feature type="domain" description="AB hydrolase-1" evidence="2">
    <location>
        <begin position="25"/>
        <end position="259"/>
    </location>
</feature>
<gene>
    <name evidence="3" type="ORF">PU560_10715</name>
</gene>
<protein>
    <submittedName>
        <fullName evidence="3">Alpha/beta fold hydrolase</fullName>
    </submittedName>
</protein>
<dbReference type="EMBL" id="JARACI010001008">
    <property type="protein sequence ID" value="MDD9206934.1"/>
    <property type="molecule type" value="Genomic_DNA"/>
</dbReference>
<evidence type="ECO:0000313" key="3">
    <source>
        <dbReference type="EMBL" id="MDD9206934.1"/>
    </source>
</evidence>
<evidence type="ECO:0000259" key="2">
    <source>
        <dbReference type="Pfam" id="PF00561"/>
    </source>
</evidence>
<dbReference type="PRINTS" id="PR00111">
    <property type="entry name" value="ABHYDROLASE"/>
</dbReference>
<reference evidence="3" key="1">
    <citation type="submission" date="2023-02" db="EMBL/GenBank/DDBJ databases">
        <title>Georgenia sp.10Sc9-8, isolated from a soil sample collected from the Taklamakan desert.</title>
        <authorList>
            <person name="Liu S."/>
        </authorList>
    </citation>
    <scope>NUCLEOTIDE SEQUENCE</scope>
    <source>
        <strain evidence="3">10Sc9-8</strain>
    </source>
</reference>
<dbReference type="InterPro" id="IPR029058">
    <property type="entry name" value="AB_hydrolase_fold"/>
</dbReference>
<dbReference type="GO" id="GO:0016787">
    <property type="term" value="F:hydrolase activity"/>
    <property type="evidence" value="ECO:0007669"/>
    <property type="project" value="UniProtKB-KW"/>
</dbReference>
<dbReference type="SUPFAM" id="SSF53474">
    <property type="entry name" value="alpha/beta-Hydrolases"/>
    <property type="match status" value="1"/>
</dbReference>
<proteinExistence type="predicted"/>
<evidence type="ECO:0000313" key="4">
    <source>
        <dbReference type="Proteomes" id="UP001165561"/>
    </source>
</evidence>
<dbReference type="InterPro" id="IPR000639">
    <property type="entry name" value="Epox_hydrolase-like"/>
</dbReference>
<keyword evidence="1 3" id="KW-0378">Hydrolase</keyword>
<evidence type="ECO:0000256" key="1">
    <source>
        <dbReference type="ARBA" id="ARBA00022801"/>
    </source>
</evidence>
<comment type="caution">
    <text evidence="3">The sequence shown here is derived from an EMBL/GenBank/DDBJ whole genome shotgun (WGS) entry which is preliminary data.</text>
</comment>